<proteinExistence type="predicted"/>
<feature type="compositionally biased region" description="Polar residues" evidence="1">
    <location>
        <begin position="1"/>
        <end position="10"/>
    </location>
</feature>
<protein>
    <submittedName>
        <fullName evidence="2">Uncharacterized protein</fullName>
    </submittedName>
</protein>
<evidence type="ECO:0000256" key="1">
    <source>
        <dbReference type="SAM" id="MobiDB-lite"/>
    </source>
</evidence>
<name>A0AAU9TQV5_EUPED</name>
<evidence type="ECO:0000313" key="2">
    <source>
        <dbReference type="EMBL" id="CAH2088527.1"/>
    </source>
</evidence>
<evidence type="ECO:0000313" key="3">
    <source>
        <dbReference type="Proteomes" id="UP001153954"/>
    </source>
</evidence>
<accession>A0AAU9TQV5</accession>
<organism evidence="2 3">
    <name type="scientific">Euphydryas editha</name>
    <name type="common">Edith's checkerspot</name>
    <dbReference type="NCBI Taxonomy" id="104508"/>
    <lineage>
        <taxon>Eukaryota</taxon>
        <taxon>Metazoa</taxon>
        <taxon>Ecdysozoa</taxon>
        <taxon>Arthropoda</taxon>
        <taxon>Hexapoda</taxon>
        <taxon>Insecta</taxon>
        <taxon>Pterygota</taxon>
        <taxon>Neoptera</taxon>
        <taxon>Endopterygota</taxon>
        <taxon>Lepidoptera</taxon>
        <taxon>Glossata</taxon>
        <taxon>Ditrysia</taxon>
        <taxon>Papilionoidea</taxon>
        <taxon>Nymphalidae</taxon>
        <taxon>Nymphalinae</taxon>
        <taxon>Euphydryas</taxon>
    </lineage>
</organism>
<sequence>MDQSRNNSQDRAVKGSGQKTLEKYTMDSTSLSHRYPTLKAFLEDDTRKLEGMRQCSRSSVPVHHNVNNQG</sequence>
<keyword evidence="3" id="KW-1185">Reference proteome</keyword>
<gene>
    <name evidence="2" type="ORF">EEDITHA_LOCUS4681</name>
</gene>
<reference evidence="2" key="1">
    <citation type="submission" date="2022-03" db="EMBL/GenBank/DDBJ databases">
        <authorList>
            <person name="Tunstrom K."/>
        </authorList>
    </citation>
    <scope>NUCLEOTIDE SEQUENCE</scope>
</reference>
<dbReference type="Proteomes" id="UP001153954">
    <property type="component" value="Unassembled WGS sequence"/>
</dbReference>
<comment type="caution">
    <text evidence="2">The sequence shown here is derived from an EMBL/GenBank/DDBJ whole genome shotgun (WGS) entry which is preliminary data.</text>
</comment>
<dbReference type="EMBL" id="CAKOGL010000007">
    <property type="protein sequence ID" value="CAH2088527.1"/>
    <property type="molecule type" value="Genomic_DNA"/>
</dbReference>
<feature type="region of interest" description="Disordered" evidence="1">
    <location>
        <begin position="1"/>
        <end position="28"/>
    </location>
</feature>
<dbReference type="AlphaFoldDB" id="A0AAU9TQV5"/>